<dbReference type="AlphaFoldDB" id="A0A645IRP0"/>
<proteinExistence type="predicted"/>
<protein>
    <submittedName>
        <fullName evidence="1">Uncharacterized protein</fullName>
    </submittedName>
</protein>
<dbReference type="EMBL" id="VSSQ01119723">
    <property type="protein sequence ID" value="MPN53029.1"/>
    <property type="molecule type" value="Genomic_DNA"/>
</dbReference>
<gene>
    <name evidence="1" type="ORF">SDC9_200692</name>
</gene>
<name>A0A645IRP0_9ZZZZ</name>
<organism evidence="1">
    <name type="scientific">bioreactor metagenome</name>
    <dbReference type="NCBI Taxonomy" id="1076179"/>
    <lineage>
        <taxon>unclassified sequences</taxon>
        <taxon>metagenomes</taxon>
        <taxon>ecological metagenomes</taxon>
    </lineage>
</organism>
<comment type="caution">
    <text evidence="1">The sequence shown here is derived from an EMBL/GenBank/DDBJ whole genome shotgun (WGS) entry which is preliminary data.</text>
</comment>
<accession>A0A645IRP0</accession>
<sequence>MPHEVVVLRSGPCGDDQGKLLLKLVLRNVVADKRPDTGNPEKVVLLNQLPDDLSNGHMADGEGAAQLRFGRELRSARIIAELDLTQDFRPRPLGFGHLPFAFGAFHKDEFSLFYICLL</sequence>
<evidence type="ECO:0000313" key="1">
    <source>
        <dbReference type="EMBL" id="MPN53029.1"/>
    </source>
</evidence>
<reference evidence="1" key="1">
    <citation type="submission" date="2019-08" db="EMBL/GenBank/DDBJ databases">
        <authorList>
            <person name="Kucharzyk K."/>
            <person name="Murdoch R.W."/>
            <person name="Higgins S."/>
            <person name="Loffler F."/>
        </authorList>
    </citation>
    <scope>NUCLEOTIDE SEQUENCE</scope>
</reference>